<evidence type="ECO:0000256" key="3">
    <source>
        <dbReference type="ARBA" id="ARBA00006027"/>
    </source>
</evidence>
<evidence type="ECO:0000256" key="2">
    <source>
        <dbReference type="ARBA" id="ARBA00005184"/>
    </source>
</evidence>
<evidence type="ECO:0000313" key="14">
    <source>
        <dbReference type="Proteomes" id="UP000006727"/>
    </source>
</evidence>
<keyword evidence="7 10" id="KW-0378">Hydrolase</keyword>
<dbReference type="SUPFAM" id="SSF51126">
    <property type="entry name" value="Pectin lyase-like"/>
    <property type="match status" value="1"/>
</dbReference>
<evidence type="ECO:0000256" key="7">
    <source>
        <dbReference type="ARBA" id="ARBA00022801"/>
    </source>
</evidence>
<keyword evidence="10" id="KW-0964">Secreted</keyword>
<dbReference type="PROSITE" id="PS00503">
    <property type="entry name" value="PECTINESTERASE_2"/>
    <property type="match status" value="1"/>
</dbReference>
<dbReference type="FunFam" id="2.160.20.10:FF:000029">
    <property type="entry name" value="Pectinesterase 4"/>
    <property type="match status" value="1"/>
</dbReference>
<dbReference type="SUPFAM" id="SSF101148">
    <property type="entry name" value="Plant invertase/pectin methylesterase inhibitor"/>
    <property type="match status" value="1"/>
</dbReference>
<feature type="chain" id="PRO_5044515087" description="Pectinesterase" evidence="10">
    <location>
        <begin position="22"/>
        <end position="573"/>
    </location>
</feature>
<dbReference type="GO" id="GO:0045490">
    <property type="term" value="P:pectin catabolic process"/>
    <property type="evidence" value="ECO:0007669"/>
    <property type="project" value="UniProtKB-UniRule"/>
</dbReference>
<dbReference type="OrthoDB" id="2019149at2759"/>
<comment type="pathway">
    <text evidence="2 10">Glycan metabolism; pectin degradation; 2-dehydro-3-deoxy-D-gluconate from pectin: step 1/5.</text>
</comment>
<evidence type="ECO:0000313" key="13">
    <source>
        <dbReference type="EnsemblPlants" id="Pp3c10_1100V3.1"/>
    </source>
</evidence>
<dbReference type="EnsemblPlants" id="Pp3c10_1100V3.1">
    <property type="protein sequence ID" value="Pp3c10_1100V3.1"/>
    <property type="gene ID" value="Pp3c10_1100"/>
</dbReference>
<dbReference type="SMART" id="SM00856">
    <property type="entry name" value="PMEI"/>
    <property type="match status" value="1"/>
</dbReference>
<dbReference type="InterPro" id="IPR000070">
    <property type="entry name" value="Pectinesterase_cat"/>
</dbReference>
<keyword evidence="14" id="KW-1185">Reference proteome</keyword>
<dbReference type="CDD" id="cd15798">
    <property type="entry name" value="PMEI-like_3"/>
    <property type="match status" value="1"/>
</dbReference>
<evidence type="ECO:0000313" key="12">
    <source>
        <dbReference type="EMBL" id="PNR46127.1"/>
    </source>
</evidence>
<sequence>MGKCCCLVLVTIVAVLVLGLAIGIPVGMKKAKEKVKNWDPTAVNSACQSTRYPDTCNETFTGDYPRDTNGVMRHSVQSSEKGVNDTLGFMSEFDSSDPVISGAVEVCNEVLVSAREELEAASTALETKDTLGVDTLKDIQAWVSAAMELHTTCIDAFMEVNNVTGSALAKKSAKTDELLSNSLAFINALAQYGNDLLAWRPTGISLPEGFNFTLPNVTLPNIPGFGNRKLLSVEELEMDEGFPGWMDVETRRHLLQAPPKYDVVVAQDGSGNFRTIQAAVDAHKTNTKRLVIYIKAGIYNEQVIVPKKAKFLTLIGDGDRTVLTGDRNVALMKGMTTFKSATLIVSGAGFVGRSFRVQNTAGAEGHQAVAFRGSADNIAFYQVTFDSFQDTLYCHSFRQFYRDCTVFGTVDFIFGNAAAAFQNCKIIAKKSTILGQQNTYTAQGRTDPNQATGLSFQNCVIDGTSDLMASVAQYKSYLGRPWKAYSVCVIMKSEIKGHVDPTGWLPWNTTNFGLYTSYFAEYKNFGLGSAIDNRVQWSHQVGNDKQANYYQANNFIQASEWVSGLDVPLTTAL</sequence>
<evidence type="ECO:0000256" key="4">
    <source>
        <dbReference type="ARBA" id="ARBA00007786"/>
    </source>
</evidence>
<dbReference type="NCBIfam" id="TIGR01614">
    <property type="entry name" value="PME_inhib"/>
    <property type="match status" value="1"/>
</dbReference>
<keyword evidence="8 10" id="KW-0063">Aspartyl esterase</keyword>
<evidence type="ECO:0000256" key="6">
    <source>
        <dbReference type="ARBA" id="ARBA00022512"/>
    </source>
</evidence>
<dbReference type="Gene3D" id="2.160.20.10">
    <property type="entry name" value="Single-stranded right-handed beta-helix, Pectin lyase-like"/>
    <property type="match status" value="1"/>
</dbReference>
<dbReference type="GO" id="GO:0042545">
    <property type="term" value="P:cell wall modification"/>
    <property type="evidence" value="ECO:0007669"/>
    <property type="project" value="UniProtKB-UniRule"/>
</dbReference>
<dbReference type="InterPro" id="IPR012334">
    <property type="entry name" value="Pectin_lyas_fold"/>
</dbReference>
<gene>
    <name evidence="13" type="primary">LOC112287715</name>
    <name evidence="12" type="ORF">PHYPA_013246</name>
</gene>
<reference evidence="12 14" key="1">
    <citation type="journal article" date="2008" name="Science">
        <title>The Physcomitrella genome reveals evolutionary insights into the conquest of land by plants.</title>
        <authorList>
            <person name="Rensing S."/>
            <person name="Lang D."/>
            <person name="Zimmer A."/>
            <person name="Terry A."/>
            <person name="Salamov A."/>
            <person name="Shapiro H."/>
            <person name="Nishiyama T."/>
            <person name="Perroud P.-F."/>
            <person name="Lindquist E."/>
            <person name="Kamisugi Y."/>
            <person name="Tanahashi T."/>
            <person name="Sakakibara K."/>
            <person name="Fujita T."/>
            <person name="Oishi K."/>
            <person name="Shin-I T."/>
            <person name="Kuroki Y."/>
            <person name="Toyoda A."/>
            <person name="Suzuki Y."/>
            <person name="Hashimoto A."/>
            <person name="Yamaguchi K."/>
            <person name="Sugano A."/>
            <person name="Kohara Y."/>
            <person name="Fujiyama A."/>
            <person name="Anterola A."/>
            <person name="Aoki S."/>
            <person name="Ashton N."/>
            <person name="Barbazuk W.B."/>
            <person name="Barker E."/>
            <person name="Bennetzen J."/>
            <person name="Bezanilla M."/>
            <person name="Blankenship R."/>
            <person name="Cho S.H."/>
            <person name="Dutcher S."/>
            <person name="Estelle M."/>
            <person name="Fawcett J.A."/>
            <person name="Gundlach H."/>
            <person name="Hanada K."/>
            <person name="Heyl A."/>
            <person name="Hicks K.A."/>
            <person name="Hugh J."/>
            <person name="Lohr M."/>
            <person name="Mayer K."/>
            <person name="Melkozernov A."/>
            <person name="Murata T."/>
            <person name="Nelson D."/>
            <person name="Pils B."/>
            <person name="Prigge M."/>
            <person name="Reiss B."/>
            <person name="Renner T."/>
            <person name="Rombauts S."/>
            <person name="Rushton P."/>
            <person name="Sanderfoot A."/>
            <person name="Schween G."/>
            <person name="Shiu S.-H."/>
            <person name="Stueber K."/>
            <person name="Theodoulou F.L."/>
            <person name="Tu H."/>
            <person name="Van de Peer Y."/>
            <person name="Verrier P.J."/>
            <person name="Waters E."/>
            <person name="Wood A."/>
            <person name="Yang L."/>
            <person name="Cove D."/>
            <person name="Cuming A."/>
            <person name="Hasebe M."/>
            <person name="Lucas S."/>
            <person name="Mishler D.B."/>
            <person name="Reski R."/>
            <person name="Grigoriev I."/>
            <person name="Quatrano R.S."/>
            <person name="Boore J.L."/>
        </authorList>
    </citation>
    <scope>NUCLEOTIDE SEQUENCE [LARGE SCALE GENOMIC DNA]</scope>
    <source>
        <strain evidence="13 14">cv. Gransden 2004</strain>
    </source>
</reference>
<dbReference type="Gramene" id="Pp3c10_1100V3.1">
    <property type="protein sequence ID" value="Pp3c10_1100V3.1"/>
    <property type="gene ID" value="Pp3c10_1100"/>
</dbReference>
<dbReference type="Gramene" id="Pp3c10_1100V3.2">
    <property type="protein sequence ID" value="Pp3c10_1100V3.2"/>
    <property type="gene ID" value="Pp3c10_1100"/>
</dbReference>
<reference evidence="12 14" key="2">
    <citation type="journal article" date="2018" name="Plant J.">
        <title>The Physcomitrella patens chromosome-scale assembly reveals moss genome structure and evolution.</title>
        <authorList>
            <person name="Lang D."/>
            <person name="Ullrich K.K."/>
            <person name="Murat F."/>
            <person name="Fuchs J."/>
            <person name="Jenkins J."/>
            <person name="Haas F.B."/>
            <person name="Piednoel M."/>
            <person name="Gundlach H."/>
            <person name="Van Bel M."/>
            <person name="Meyberg R."/>
            <person name="Vives C."/>
            <person name="Morata J."/>
            <person name="Symeonidi A."/>
            <person name="Hiss M."/>
            <person name="Muchero W."/>
            <person name="Kamisugi Y."/>
            <person name="Saleh O."/>
            <person name="Blanc G."/>
            <person name="Decker E.L."/>
            <person name="van Gessel N."/>
            <person name="Grimwood J."/>
            <person name="Hayes R.D."/>
            <person name="Graham S.W."/>
            <person name="Gunter L.E."/>
            <person name="McDaniel S.F."/>
            <person name="Hoernstein S.N.W."/>
            <person name="Larsson A."/>
            <person name="Li F.W."/>
            <person name="Perroud P.F."/>
            <person name="Phillips J."/>
            <person name="Ranjan P."/>
            <person name="Rokshar D.S."/>
            <person name="Rothfels C.J."/>
            <person name="Schneider L."/>
            <person name="Shu S."/>
            <person name="Stevenson D.W."/>
            <person name="Thummler F."/>
            <person name="Tillich M."/>
            <person name="Villarreal Aguilar J.C."/>
            <person name="Widiez T."/>
            <person name="Wong G.K."/>
            <person name="Wymore A."/>
            <person name="Zhang Y."/>
            <person name="Zimmer A.D."/>
            <person name="Quatrano R.S."/>
            <person name="Mayer K.F.X."/>
            <person name="Goodstein D."/>
            <person name="Casacuberta J.M."/>
            <person name="Vandepoele K."/>
            <person name="Reski R."/>
            <person name="Cuming A.C."/>
            <person name="Tuskan G.A."/>
            <person name="Maumus F."/>
            <person name="Salse J."/>
            <person name="Schmutz J."/>
            <person name="Rensing S.A."/>
        </authorList>
    </citation>
    <scope>NUCLEOTIDE SEQUENCE [LARGE SCALE GENOMIC DNA]</scope>
    <source>
        <strain evidence="13 14">cv. Gransden 2004</strain>
    </source>
</reference>
<evidence type="ECO:0000256" key="9">
    <source>
        <dbReference type="PROSITE-ProRule" id="PRU10040"/>
    </source>
</evidence>
<dbReference type="GO" id="GO:0030599">
    <property type="term" value="F:pectinesterase activity"/>
    <property type="evidence" value="ECO:0000318"/>
    <property type="project" value="GO_Central"/>
</dbReference>
<dbReference type="OMA" id="FIQASEW"/>
<dbReference type="FunFam" id="1.20.140.40:FF:000024">
    <property type="entry name" value="Pectinesterase"/>
    <property type="match status" value="1"/>
</dbReference>
<dbReference type="PaxDb" id="3218-PP1S95_94V6.1"/>
<name>A0A2K1JX60_PHYPA</name>
<dbReference type="PROSITE" id="PS00800">
    <property type="entry name" value="PECTINESTERASE_1"/>
    <property type="match status" value="1"/>
</dbReference>
<evidence type="ECO:0000256" key="5">
    <source>
        <dbReference type="ARBA" id="ARBA00013229"/>
    </source>
</evidence>
<keyword evidence="10" id="KW-0961">Cell wall biogenesis/degradation</keyword>
<dbReference type="GO" id="GO:0046910">
    <property type="term" value="F:pectinesterase inhibitor activity"/>
    <property type="evidence" value="ECO:0000318"/>
    <property type="project" value="GO_Central"/>
</dbReference>
<dbReference type="Pfam" id="PF01095">
    <property type="entry name" value="Pectinesterase"/>
    <property type="match status" value="1"/>
</dbReference>
<dbReference type="GeneID" id="112287715"/>
<proteinExistence type="inferred from homology"/>
<comment type="similarity">
    <text evidence="4">In the C-terminal section; belongs to the pectinesterase family.</text>
</comment>
<protein>
    <recommendedName>
        <fullName evidence="5 10">Pectinesterase</fullName>
        <ecNumber evidence="5 10">3.1.1.11</ecNumber>
    </recommendedName>
</protein>
<dbReference type="Pfam" id="PF04043">
    <property type="entry name" value="PMEI"/>
    <property type="match status" value="1"/>
</dbReference>
<dbReference type="InterPro" id="IPR035513">
    <property type="entry name" value="Invertase/methylesterase_inhib"/>
</dbReference>
<dbReference type="EC" id="3.1.1.11" evidence="5 10"/>
<dbReference type="RefSeq" id="XP_024386813.1">
    <property type="nucleotide sequence ID" value="XM_024531045.2"/>
</dbReference>
<feature type="domain" description="Pectinesterase inhibitor" evidence="11">
    <location>
        <begin position="38"/>
        <end position="185"/>
    </location>
</feature>
<dbReference type="InterPro" id="IPR018040">
    <property type="entry name" value="Pectinesterase_Tyr_AS"/>
</dbReference>
<comment type="catalytic activity">
    <reaction evidence="10">
        <text>[(1-&gt;4)-alpha-D-galacturonosyl methyl ester](n) + n H2O = [(1-&gt;4)-alpha-D-galacturonosyl](n) + n methanol + n H(+)</text>
        <dbReference type="Rhea" id="RHEA:22380"/>
        <dbReference type="Rhea" id="RHEA-COMP:14570"/>
        <dbReference type="Rhea" id="RHEA-COMP:14573"/>
        <dbReference type="ChEBI" id="CHEBI:15377"/>
        <dbReference type="ChEBI" id="CHEBI:15378"/>
        <dbReference type="ChEBI" id="CHEBI:17790"/>
        <dbReference type="ChEBI" id="CHEBI:140522"/>
        <dbReference type="ChEBI" id="CHEBI:140523"/>
        <dbReference type="EC" id="3.1.1.11"/>
    </reaction>
</comment>
<dbReference type="UniPathway" id="UPA00545">
    <property type="reaction ID" value="UER00823"/>
</dbReference>
<organism evidence="12">
    <name type="scientific">Physcomitrium patens</name>
    <name type="common">Spreading-leaved earth moss</name>
    <name type="synonym">Physcomitrella patens</name>
    <dbReference type="NCBI Taxonomy" id="3218"/>
    <lineage>
        <taxon>Eukaryota</taxon>
        <taxon>Viridiplantae</taxon>
        <taxon>Streptophyta</taxon>
        <taxon>Embryophyta</taxon>
        <taxon>Bryophyta</taxon>
        <taxon>Bryophytina</taxon>
        <taxon>Bryopsida</taxon>
        <taxon>Funariidae</taxon>
        <taxon>Funariales</taxon>
        <taxon>Funariaceae</taxon>
        <taxon>Physcomitrium</taxon>
    </lineage>
</organism>
<reference evidence="13" key="3">
    <citation type="submission" date="2020-12" db="UniProtKB">
        <authorList>
            <consortium name="EnsemblPlants"/>
        </authorList>
    </citation>
    <scope>IDENTIFICATION</scope>
</reference>
<dbReference type="PANTHER" id="PTHR31707">
    <property type="entry name" value="PECTINESTERASE"/>
    <property type="match status" value="1"/>
</dbReference>
<comment type="similarity">
    <text evidence="3">In the N-terminal section; belongs to the PMEI family.</text>
</comment>
<comment type="subcellular location">
    <subcellularLocation>
        <location evidence="1 10">Secreted</location>
        <location evidence="1 10">Cell wall</location>
    </subcellularLocation>
</comment>
<feature type="active site" evidence="9">
    <location>
        <position position="411"/>
    </location>
</feature>
<dbReference type="EnsemblPlants" id="Pp3c10_1100V3.2">
    <property type="protein sequence ID" value="Pp3c10_1100V3.2"/>
    <property type="gene ID" value="Pp3c10_1100"/>
</dbReference>
<evidence type="ECO:0000256" key="1">
    <source>
        <dbReference type="ARBA" id="ARBA00004191"/>
    </source>
</evidence>
<dbReference type="STRING" id="3218.A0A2K1JX60"/>
<keyword evidence="10" id="KW-0732">Signal</keyword>
<accession>A0A2K1JX60</accession>
<evidence type="ECO:0000256" key="8">
    <source>
        <dbReference type="ARBA" id="ARBA00023085"/>
    </source>
</evidence>
<keyword evidence="6 10" id="KW-0134">Cell wall</keyword>
<feature type="signal peptide" evidence="10">
    <location>
        <begin position="1"/>
        <end position="21"/>
    </location>
</feature>
<dbReference type="AlphaFoldDB" id="A0A2K1JX60"/>
<dbReference type="InterPro" id="IPR011050">
    <property type="entry name" value="Pectin_lyase_fold/virulence"/>
</dbReference>
<dbReference type="Proteomes" id="UP000006727">
    <property type="component" value="Chromosome 10"/>
</dbReference>
<dbReference type="InterPro" id="IPR006501">
    <property type="entry name" value="Pectinesterase_inhib_dom"/>
</dbReference>
<dbReference type="EMBL" id="ABEU02000010">
    <property type="protein sequence ID" value="PNR46127.1"/>
    <property type="molecule type" value="Genomic_DNA"/>
</dbReference>
<comment type="function">
    <text evidence="10">Acts in the modification of cell walls via demethylesterification of cell wall pectin.</text>
</comment>
<evidence type="ECO:0000256" key="10">
    <source>
        <dbReference type="RuleBase" id="RU000589"/>
    </source>
</evidence>
<dbReference type="InterPro" id="IPR033131">
    <property type="entry name" value="Pectinesterase_Asp_AS"/>
</dbReference>
<evidence type="ECO:0000259" key="11">
    <source>
        <dbReference type="SMART" id="SM00856"/>
    </source>
</evidence>
<dbReference type="Gene3D" id="1.20.140.40">
    <property type="entry name" value="Invertase/pectin methylesterase inhibitor family protein"/>
    <property type="match status" value="1"/>
</dbReference>